<feature type="domain" description="Nucleotidyl transferase" evidence="10">
    <location>
        <begin position="5"/>
        <end position="283"/>
    </location>
</feature>
<dbReference type="InterPro" id="IPR005835">
    <property type="entry name" value="NTP_transferase_dom"/>
</dbReference>
<dbReference type="Pfam" id="PF00483">
    <property type="entry name" value="NTP_transferase"/>
    <property type="match status" value="1"/>
</dbReference>
<dbReference type="EC" id="2.7.7.13" evidence="3"/>
<keyword evidence="13" id="KW-0413">Isomerase</keyword>
<dbReference type="RefSeq" id="WP_193001455.1">
    <property type="nucleotide sequence ID" value="NZ_CP040449.1"/>
</dbReference>
<dbReference type="PANTHER" id="PTHR46390:SF1">
    <property type="entry name" value="MANNOSE-1-PHOSPHATE GUANYLYLTRANSFERASE"/>
    <property type="match status" value="1"/>
</dbReference>
<keyword evidence="5 13" id="KW-0548">Nucleotidyltransferase</keyword>
<dbReference type="NCBIfam" id="TIGR01479">
    <property type="entry name" value="GMP_PMI"/>
    <property type="match status" value="1"/>
</dbReference>
<dbReference type="GO" id="GO:0004475">
    <property type="term" value="F:mannose-1-phosphate guanylyltransferase (GTP) activity"/>
    <property type="evidence" value="ECO:0007669"/>
    <property type="project" value="UniProtKB-EC"/>
</dbReference>
<dbReference type="AlphaFoldDB" id="A0A5J6WYW1"/>
<comment type="similarity">
    <text evidence="2 9">Belongs to the mannose-6-phosphate isomerase type 2 family.</text>
</comment>
<evidence type="ECO:0000259" key="12">
    <source>
        <dbReference type="Pfam" id="PF22640"/>
    </source>
</evidence>
<sequence>MTIIPVIMAGGSGSRLWPLSRGAYPKQFLRLCGEHTMLQETLRRLHGLPCAAPLVICNEEHRFVVAEQLRELGQLAGNIILEPVGRNTAPAIALAALAAIESGDDPLLLVLAADHVITDPQAFSQSVRAAMPLAASGHLVTFGIVPTGPETGYGYLRRGEQIGAGYRVRQFVEKPDRARAEAYLACGEYAWNSGMFLMRASHYLEELTRFAPAIAAACRAAMAGTTRDLDFVRVDGAAFGACPSDSIDFAVMEHTECALMVPMEAGWCDVGSWSSLWEISEKDGAGNVARGDVLLQGSHNSYVHADSGLVTLVGVDDLIVIQTKDAVLVAHRDQVQEVKQVVERLKQSGRREFHEHREHYRPWGKIDTIDQGGRYQVKHITVKPGEQLSLQMHHHRAEHWVVVSGTARVTLGEEVRLVGENQSVYIPIGAVHSLENPGRIPLHLIEVQSGGYFGDDDIIRFNDRYGRT</sequence>
<dbReference type="InterPro" id="IPR054566">
    <property type="entry name" value="ManC/GMP-like_b-helix"/>
</dbReference>
<organism evidence="13 14">
    <name type="scientific">Aeromonas simiae</name>
    <dbReference type="NCBI Taxonomy" id="218936"/>
    <lineage>
        <taxon>Bacteria</taxon>
        <taxon>Pseudomonadati</taxon>
        <taxon>Pseudomonadota</taxon>
        <taxon>Gammaproteobacteria</taxon>
        <taxon>Aeromonadales</taxon>
        <taxon>Aeromonadaceae</taxon>
        <taxon>Aeromonas</taxon>
    </lineage>
</organism>
<dbReference type="CDD" id="cd02213">
    <property type="entry name" value="cupin_PMI_typeII_C"/>
    <property type="match status" value="1"/>
</dbReference>
<dbReference type="KEGG" id="asim:FE240_12840"/>
<dbReference type="GO" id="GO:0009298">
    <property type="term" value="P:GDP-mannose biosynthetic process"/>
    <property type="evidence" value="ECO:0007669"/>
    <property type="project" value="UniProtKB-UniPathway"/>
</dbReference>
<gene>
    <name evidence="13" type="ORF">FE240_12840</name>
</gene>
<dbReference type="InterPro" id="IPR001538">
    <property type="entry name" value="Man6P_isomerase-2_C"/>
</dbReference>
<feature type="domain" description="MannoseP isomerase/GMP-like beta-helix" evidence="12">
    <location>
        <begin position="298"/>
        <end position="345"/>
    </location>
</feature>
<dbReference type="GO" id="GO:0005525">
    <property type="term" value="F:GTP binding"/>
    <property type="evidence" value="ECO:0007669"/>
    <property type="project" value="UniProtKB-KW"/>
</dbReference>
<dbReference type="InterPro" id="IPR014710">
    <property type="entry name" value="RmlC-like_jellyroll"/>
</dbReference>
<comment type="pathway">
    <text evidence="1">Nucleotide-sugar biosynthesis; GDP-alpha-D-mannose biosynthesis; GDP-alpha-D-mannose from alpha-D-mannose 1-phosphate (GTP route): step 1/1.</text>
</comment>
<dbReference type="InterPro" id="IPR006375">
    <property type="entry name" value="Man1P_GuaTrfase/Man6P_Isoase"/>
</dbReference>
<dbReference type="FunFam" id="3.90.550.10:FF:000046">
    <property type="entry name" value="Mannose-1-phosphate guanylyltransferase (GDP)"/>
    <property type="match status" value="1"/>
</dbReference>
<accession>A0A5J6WYW1</accession>
<dbReference type="Gene3D" id="2.60.120.10">
    <property type="entry name" value="Jelly Rolls"/>
    <property type="match status" value="1"/>
</dbReference>
<dbReference type="CDD" id="cd02509">
    <property type="entry name" value="GDP-M1P_Guanylyltransferase"/>
    <property type="match status" value="1"/>
</dbReference>
<dbReference type="PANTHER" id="PTHR46390">
    <property type="entry name" value="MANNOSE-1-PHOSPHATE GUANYLYLTRANSFERASE"/>
    <property type="match status" value="1"/>
</dbReference>
<dbReference type="InterPro" id="IPR011051">
    <property type="entry name" value="RmlC_Cupin_sf"/>
</dbReference>
<dbReference type="InterPro" id="IPR029044">
    <property type="entry name" value="Nucleotide-diphossugar_trans"/>
</dbReference>
<dbReference type="InterPro" id="IPR051161">
    <property type="entry name" value="Mannose-6P_isomerase_type2"/>
</dbReference>
<evidence type="ECO:0000313" key="14">
    <source>
        <dbReference type="Proteomes" id="UP000594034"/>
    </source>
</evidence>
<dbReference type="Proteomes" id="UP000594034">
    <property type="component" value="Chromosome"/>
</dbReference>
<dbReference type="EMBL" id="CP040449">
    <property type="protein sequence ID" value="QFI55494.1"/>
    <property type="molecule type" value="Genomic_DNA"/>
</dbReference>
<evidence type="ECO:0000313" key="13">
    <source>
        <dbReference type="EMBL" id="QFI55494.1"/>
    </source>
</evidence>
<name>A0A5J6WYW1_9GAMM</name>
<evidence type="ECO:0000256" key="3">
    <source>
        <dbReference type="ARBA" id="ARBA00012387"/>
    </source>
</evidence>
<evidence type="ECO:0000256" key="2">
    <source>
        <dbReference type="ARBA" id="ARBA00006115"/>
    </source>
</evidence>
<dbReference type="UniPathway" id="UPA00126">
    <property type="reaction ID" value="UER00930"/>
</dbReference>
<dbReference type="GO" id="GO:0000271">
    <property type="term" value="P:polysaccharide biosynthetic process"/>
    <property type="evidence" value="ECO:0007669"/>
    <property type="project" value="InterPro"/>
</dbReference>
<evidence type="ECO:0000256" key="8">
    <source>
        <dbReference type="ARBA" id="ARBA00047343"/>
    </source>
</evidence>
<protein>
    <recommendedName>
        <fullName evidence="3">mannose-1-phosphate guanylyltransferase</fullName>
        <ecNumber evidence="3">2.7.7.13</ecNumber>
    </recommendedName>
</protein>
<keyword evidence="6" id="KW-0547">Nucleotide-binding</keyword>
<dbReference type="Gene3D" id="3.90.550.10">
    <property type="entry name" value="Spore Coat Polysaccharide Biosynthesis Protein SpsA, Chain A"/>
    <property type="match status" value="1"/>
</dbReference>
<dbReference type="Pfam" id="PF22640">
    <property type="entry name" value="ManC_GMP_beta-helix"/>
    <property type="match status" value="1"/>
</dbReference>
<dbReference type="FunFam" id="2.60.120.10:FF:000032">
    <property type="entry name" value="Mannose-1-phosphate guanylyltransferase/mannose-6-phosphate isomerase"/>
    <property type="match status" value="1"/>
</dbReference>
<evidence type="ECO:0000259" key="10">
    <source>
        <dbReference type="Pfam" id="PF00483"/>
    </source>
</evidence>
<evidence type="ECO:0000256" key="6">
    <source>
        <dbReference type="ARBA" id="ARBA00022741"/>
    </source>
</evidence>
<dbReference type="SUPFAM" id="SSF53448">
    <property type="entry name" value="Nucleotide-diphospho-sugar transferases"/>
    <property type="match status" value="1"/>
</dbReference>
<evidence type="ECO:0000256" key="4">
    <source>
        <dbReference type="ARBA" id="ARBA00022679"/>
    </source>
</evidence>
<evidence type="ECO:0000256" key="5">
    <source>
        <dbReference type="ARBA" id="ARBA00022695"/>
    </source>
</evidence>
<keyword evidence="14" id="KW-1185">Reference proteome</keyword>
<feature type="domain" description="Mannose-6-phosphate isomerase type II C-terminal" evidence="11">
    <location>
        <begin position="349"/>
        <end position="463"/>
    </location>
</feature>
<dbReference type="GO" id="GO:0016853">
    <property type="term" value="F:isomerase activity"/>
    <property type="evidence" value="ECO:0007669"/>
    <property type="project" value="UniProtKB-KW"/>
</dbReference>
<evidence type="ECO:0000259" key="11">
    <source>
        <dbReference type="Pfam" id="PF01050"/>
    </source>
</evidence>
<comment type="catalytic activity">
    <reaction evidence="8">
        <text>alpha-D-mannose 1-phosphate + GTP + H(+) = GDP-alpha-D-mannose + diphosphate</text>
        <dbReference type="Rhea" id="RHEA:15229"/>
        <dbReference type="ChEBI" id="CHEBI:15378"/>
        <dbReference type="ChEBI" id="CHEBI:33019"/>
        <dbReference type="ChEBI" id="CHEBI:37565"/>
        <dbReference type="ChEBI" id="CHEBI:57527"/>
        <dbReference type="ChEBI" id="CHEBI:58409"/>
        <dbReference type="EC" id="2.7.7.13"/>
    </reaction>
</comment>
<evidence type="ECO:0000256" key="9">
    <source>
        <dbReference type="RuleBase" id="RU004190"/>
    </source>
</evidence>
<keyword evidence="7" id="KW-0342">GTP-binding</keyword>
<reference evidence="13 14" key="1">
    <citation type="submission" date="2019-05" db="EMBL/GenBank/DDBJ databases">
        <title>OXA-830, a novel chromosomally encoded expanded-spectrum class D beta-lactamase in Aeromonas simiae.</title>
        <authorList>
            <person name="Zhou W."/>
            <person name="Chen Q."/>
        </authorList>
    </citation>
    <scope>NUCLEOTIDE SEQUENCE [LARGE SCALE GENOMIC DNA]</scope>
    <source>
        <strain evidence="13 14">A6</strain>
    </source>
</reference>
<evidence type="ECO:0000256" key="7">
    <source>
        <dbReference type="ARBA" id="ARBA00023134"/>
    </source>
</evidence>
<proteinExistence type="inferred from homology"/>
<dbReference type="InterPro" id="IPR049577">
    <property type="entry name" value="GMPP_N"/>
</dbReference>
<keyword evidence="4 13" id="KW-0808">Transferase</keyword>
<dbReference type="SUPFAM" id="SSF51182">
    <property type="entry name" value="RmlC-like cupins"/>
    <property type="match status" value="1"/>
</dbReference>
<evidence type="ECO:0000256" key="1">
    <source>
        <dbReference type="ARBA" id="ARBA00004823"/>
    </source>
</evidence>
<dbReference type="Pfam" id="PF01050">
    <property type="entry name" value="MannoseP_isomer"/>
    <property type="match status" value="1"/>
</dbReference>